<feature type="domain" description="Microcystin LR degradation protein MlrC C-terminal" evidence="2">
    <location>
        <begin position="302"/>
        <end position="482"/>
    </location>
</feature>
<evidence type="ECO:0000259" key="2">
    <source>
        <dbReference type="Pfam" id="PF07171"/>
    </source>
</evidence>
<accession>A0A6S7FCG3</accession>
<feature type="domain" description="Microcystin LR degradation protein MlrC N-terminal" evidence="3">
    <location>
        <begin position="2"/>
        <end position="293"/>
    </location>
</feature>
<dbReference type="GO" id="GO:0006508">
    <property type="term" value="P:proteolysis"/>
    <property type="evidence" value="ECO:0007669"/>
    <property type="project" value="UniProtKB-KW"/>
</dbReference>
<comment type="similarity">
    <text evidence="1">Belongs to the peptidase M81 family.</text>
</comment>
<keyword evidence="5" id="KW-1185">Reference proteome</keyword>
<dbReference type="RefSeq" id="WP_175202338.1">
    <property type="nucleotide sequence ID" value="NZ_CADILH010000015.1"/>
</dbReference>
<comment type="function">
    <text evidence="1">Involved in peptidolytic degradation of cyclic heptapeptide hepatotoxin microcystin (MC).</text>
</comment>
<dbReference type="GO" id="GO:0008237">
    <property type="term" value="F:metallopeptidase activity"/>
    <property type="evidence" value="ECO:0007669"/>
    <property type="project" value="UniProtKB-KW"/>
</dbReference>
<dbReference type="Pfam" id="PF07171">
    <property type="entry name" value="MlrC_C"/>
    <property type="match status" value="1"/>
</dbReference>
<evidence type="ECO:0000313" key="4">
    <source>
        <dbReference type="EMBL" id="CAB3939575.1"/>
    </source>
</evidence>
<evidence type="ECO:0000256" key="1">
    <source>
        <dbReference type="PIRNR" id="PIRNR012702"/>
    </source>
</evidence>
<proteinExistence type="inferred from homology"/>
<keyword evidence="1" id="KW-0479">Metal-binding</keyword>
<sequence length="497" mass="53257">MRFVIALVRHETNSFSPNPTPLSSFNRGGGSSGPLYGNDAIQACQGTNSAAAAFIDLARAQGHEFVMPLMAYAMPSGLVTSAAFEHIATTIVESVRQGCDAVLLDLHGAMISDHYSDAEGELLKRIRAVAPDVPIAVALDFHANFSSALIENATVVTGYRTYPHIDIYETGERAARTLMAALRGEVTPAMIWRSLPMLTHTLRQTPLAQPMKDIMDRARQAESDGEILNASVFGGFPYGDTAHAGLTVVVVADTNHLNAAQRVLDELCSEAWARRADFRFHAEPMEKSIARALSAKAGPIVMADHGDNCGAGGSTDDMTVLREVLHQGLQDVVAGPFWDPAAVAAMVDAGVGSSITVDVGGKTDVPALGISGQPLRLTGRVRCITDGQHRVFGPMHTGMLVTLGRTTVLDTGSALVVISEKPQEPFDTGVFTHAGIDPARHKYVLIKSRQHFRASFEPIAKEVILVAGPGVASADLEQFPFNNLRRPIYPFDPEMTI</sequence>
<dbReference type="InterPro" id="IPR010799">
    <property type="entry name" value="MlrC_C"/>
</dbReference>
<dbReference type="AlphaFoldDB" id="A0A6S7FCG3"/>
<evidence type="ECO:0000313" key="5">
    <source>
        <dbReference type="Proteomes" id="UP000494183"/>
    </source>
</evidence>
<gene>
    <name evidence="4" type="ORF">LMG6000_06219</name>
</gene>
<keyword evidence="1" id="KW-0482">Metalloprotease</keyword>
<protein>
    <recommendedName>
        <fullName evidence="1">Microcystinase C</fullName>
        <shortName evidence="1">MlrC</shortName>
    </recommendedName>
</protein>
<dbReference type="EMBL" id="CADILH010000015">
    <property type="protein sequence ID" value="CAB3939575.1"/>
    <property type="molecule type" value="Genomic_DNA"/>
</dbReference>
<keyword evidence="1" id="KW-0645">Protease</keyword>
<reference evidence="4 5" key="1">
    <citation type="submission" date="2020-04" db="EMBL/GenBank/DDBJ databases">
        <authorList>
            <person name="De Canck E."/>
        </authorList>
    </citation>
    <scope>NUCLEOTIDE SEQUENCE [LARGE SCALE GENOMIC DNA]</scope>
    <source>
        <strain evidence="4 5">LMG 6000</strain>
    </source>
</reference>
<evidence type="ECO:0000259" key="3">
    <source>
        <dbReference type="Pfam" id="PF07364"/>
    </source>
</evidence>
<comment type="cofactor">
    <cofactor evidence="1">
        <name>Zn(2+)</name>
        <dbReference type="ChEBI" id="CHEBI:29105"/>
    </cofactor>
    <text evidence="1">Binds 1 zinc ion per subunit.</text>
</comment>
<dbReference type="InterPro" id="IPR009197">
    <property type="entry name" value="MlrC"/>
</dbReference>
<dbReference type="InterPro" id="IPR015995">
    <property type="entry name" value="MlrC_N"/>
</dbReference>
<dbReference type="GO" id="GO:0046872">
    <property type="term" value="F:metal ion binding"/>
    <property type="evidence" value="ECO:0007669"/>
    <property type="project" value="UniProtKB-KW"/>
</dbReference>
<dbReference type="PIRSF" id="PIRSF012702">
    <property type="entry name" value="UCP012702"/>
    <property type="match status" value="1"/>
</dbReference>
<name>A0A6S7FCG3_9BURK</name>
<dbReference type="Proteomes" id="UP000494183">
    <property type="component" value="Unassembled WGS sequence"/>
</dbReference>
<keyword evidence="1" id="KW-0378">Hydrolase</keyword>
<organism evidence="4 5">
    <name type="scientific">Achromobacter insolitus</name>
    <dbReference type="NCBI Taxonomy" id="217204"/>
    <lineage>
        <taxon>Bacteria</taxon>
        <taxon>Pseudomonadati</taxon>
        <taxon>Pseudomonadota</taxon>
        <taxon>Betaproteobacteria</taxon>
        <taxon>Burkholderiales</taxon>
        <taxon>Alcaligenaceae</taxon>
        <taxon>Achromobacter</taxon>
    </lineage>
</organism>
<dbReference type="Pfam" id="PF07364">
    <property type="entry name" value="DUF1485"/>
    <property type="match status" value="1"/>
</dbReference>